<evidence type="ECO:0000313" key="2">
    <source>
        <dbReference type="Proteomes" id="UP000790709"/>
    </source>
</evidence>
<keyword evidence="2" id="KW-1185">Reference proteome</keyword>
<proteinExistence type="predicted"/>
<protein>
    <submittedName>
        <fullName evidence="1">Uncharacterized protein</fullName>
    </submittedName>
</protein>
<dbReference type="Proteomes" id="UP000790709">
    <property type="component" value="Unassembled WGS sequence"/>
</dbReference>
<name>A0ACB8B593_9AGAM</name>
<reference evidence="1" key="1">
    <citation type="journal article" date="2021" name="New Phytol.">
        <title>Evolutionary innovations through gain and loss of genes in the ectomycorrhizal Boletales.</title>
        <authorList>
            <person name="Wu G."/>
            <person name="Miyauchi S."/>
            <person name="Morin E."/>
            <person name="Kuo A."/>
            <person name="Drula E."/>
            <person name="Varga T."/>
            <person name="Kohler A."/>
            <person name="Feng B."/>
            <person name="Cao Y."/>
            <person name="Lipzen A."/>
            <person name="Daum C."/>
            <person name="Hundley H."/>
            <person name="Pangilinan J."/>
            <person name="Johnson J."/>
            <person name="Barry K."/>
            <person name="LaButti K."/>
            <person name="Ng V."/>
            <person name="Ahrendt S."/>
            <person name="Min B."/>
            <person name="Choi I.G."/>
            <person name="Park H."/>
            <person name="Plett J.M."/>
            <person name="Magnuson J."/>
            <person name="Spatafora J.W."/>
            <person name="Nagy L.G."/>
            <person name="Henrissat B."/>
            <person name="Grigoriev I.V."/>
            <person name="Yang Z.L."/>
            <person name="Xu J."/>
            <person name="Martin F.M."/>
        </authorList>
    </citation>
    <scope>NUCLEOTIDE SEQUENCE</scope>
    <source>
        <strain evidence="1">KUC20120723A-06</strain>
    </source>
</reference>
<gene>
    <name evidence="1" type="ORF">BV22DRAFT_793339</name>
</gene>
<evidence type="ECO:0000313" key="1">
    <source>
        <dbReference type="EMBL" id="KAH7920562.1"/>
    </source>
</evidence>
<organism evidence="1 2">
    <name type="scientific">Leucogyrophana mollusca</name>
    <dbReference type="NCBI Taxonomy" id="85980"/>
    <lineage>
        <taxon>Eukaryota</taxon>
        <taxon>Fungi</taxon>
        <taxon>Dikarya</taxon>
        <taxon>Basidiomycota</taxon>
        <taxon>Agaricomycotina</taxon>
        <taxon>Agaricomycetes</taxon>
        <taxon>Agaricomycetidae</taxon>
        <taxon>Boletales</taxon>
        <taxon>Boletales incertae sedis</taxon>
        <taxon>Leucogyrophana</taxon>
    </lineage>
</organism>
<comment type="caution">
    <text evidence="1">The sequence shown here is derived from an EMBL/GenBank/DDBJ whole genome shotgun (WGS) entry which is preliminary data.</text>
</comment>
<sequence length="390" mass="44790">MVIEDCTEDIGPKLSMFSKIWAVIRSDIQQIRECTALASSNYEHTLFPRRVERLKELYSLLVDALEVYECHTSVDPLPQAPRSGWWPGRSYRTNIHESLLPRSHRRVISPEEDVRHLFQECTIARRNARLLSKALTSANPGDIEKEAIREFYAKCQASQELIYSQIPWSTSGAERSRAERSKSEKAGPASESTIEEELLVALVNANNALHDALRKHDDHKRIGVERIVPEIGLPISSPREQHQHRIDQSLGMPMTTPPVIADESSAEPERLSPAPDANADEGRTGHIRRTSLMWLERHGMTLYRNIVESDSFEGPEWVREASTDYIYDMKIYQSLTVYTFLHLTHCVKDPSLLSAFHTHIKAWKEWDVMQSLKHHRIIRDRLHALLVKVI</sequence>
<dbReference type="EMBL" id="MU266571">
    <property type="protein sequence ID" value="KAH7920562.1"/>
    <property type="molecule type" value="Genomic_DNA"/>
</dbReference>
<accession>A0ACB8B593</accession>